<dbReference type="InterPro" id="IPR016181">
    <property type="entry name" value="Acyl_CoA_acyltransferase"/>
</dbReference>
<dbReference type="RefSeq" id="WP_165991398.1">
    <property type="nucleotide sequence ID" value="NZ_JAMYZY010000004.1"/>
</dbReference>
<comment type="caution">
    <text evidence="2">The sequence shown here is derived from an EMBL/GenBank/DDBJ whole genome shotgun (WGS) entry which is preliminary data.</text>
</comment>
<dbReference type="EMBL" id="JAMYZZ010000004">
    <property type="protein sequence ID" value="MCP1257855.1"/>
    <property type="molecule type" value="Genomic_DNA"/>
</dbReference>
<feature type="domain" description="N-acetyltransferase" evidence="1">
    <location>
        <begin position="4"/>
        <end position="134"/>
    </location>
</feature>
<dbReference type="PANTHER" id="PTHR43415">
    <property type="entry name" value="SPERMIDINE N(1)-ACETYLTRANSFERASE"/>
    <property type="match status" value="1"/>
</dbReference>
<dbReference type="Gene3D" id="3.40.630.30">
    <property type="match status" value="1"/>
</dbReference>
<proteinExistence type="predicted"/>
<sequence>MPFLFRTPTLADAQMLLDWRTSPDIAAQMTTQVPYDLEKQKAWLSACNAREDYVHFVIMLKEGKTPVGYLSYNKIDWQKRECEMGYYTVLEKHKRHLGAYIPQFASDYCFHVMKMEKIVSCILPGNKRMIESMRRRNIPMQEQPDGSFYFEQSVDDFLSRTRWFSLEQTLSAFPPGRPDPA</sequence>
<protein>
    <submittedName>
        <fullName evidence="2">GNAT family N-acetyltransferase</fullName>
    </submittedName>
</protein>
<reference evidence="2 3" key="1">
    <citation type="submission" date="2022-06" db="EMBL/GenBank/DDBJ databases">
        <title>Acetobacer genomes from food samples.</title>
        <authorList>
            <person name="Sombolestani A."/>
        </authorList>
    </citation>
    <scope>NUCLEOTIDE SEQUENCE [LARGE SCALE GENOMIC DNA]</scope>
    <source>
        <strain evidence="2 3">R-83285</strain>
    </source>
</reference>
<dbReference type="SUPFAM" id="SSF55729">
    <property type="entry name" value="Acyl-CoA N-acyltransferases (Nat)"/>
    <property type="match status" value="1"/>
</dbReference>
<accession>A0ABT1EY29</accession>
<dbReference type="PANTHER" id="PTHR43415:SF3">
    <property type="entry name" value="GNAT-FAMILY ACETYLTRANSFERASE"/>
    <property type="match status" value="1"/>
</dbReference>
<name>A0ABT1EY29_9PROT</name>
<evidence type="ECO:0000259" key="1">
    <source>
        <dbReference type="Pfam" id="PF13302"/>
    </source>
</evidence>
<organism evidence="2 3">
    <name type="scientific">Acetobacter lambici</name>
    <dbReference type="NCBI Taxonomy" id="1332824"/>
    <lineage>
        <taxon>Bacteria</taxon>
        <taxon>Pseudomonadati</taxon>
        <taxon>Pseudomonadota</taxon>
        <taxon>Alphaproteobacteria</taxon>
        <taxon>Acetobacterales</taxon>
        <taxon>Acetobacteraceae</taxon>
        <taxon>Acetobacter</taxon>
    </lineage>
</organism>
<evidence type="ECO:0000313" key="2">
    <source>
        <dbReference type="EMBL" id="MCP1257855.1"/>
    </source>
</evidence>
<evidence type="ECO:0000313" key="3">
    <source>
        <dbReference type="Proteomes" id="UP001523528"/>
    </source>
</evidence>
<keyword evidence="3" id="KW-1185">Reference proteome</keyword>
<dbReference type="Proteomes" id="UP001523528">
    <property type="component" value="Unassembled WGS sequence"/>
</dbReference>
<gene>
    <name evidence="2" type="ORF">NKW50_04525</name>
</gene>
<dbReference type="InterPro" id="IPR000182">
    <property type="entry name" value="GNAT_dom"/>
</dbReference>
<dbReference type="Pfam" id="PF13302">
    <property type="entry name" value="Acetyltransf_3"/>
    <property type="match status" value="1"/>
</dbReference>